<dbReference type="AlphaFoldDB" id="A0A2G5PC72"/>
<evidence type="ECO:0000313" key="1">
    <source>
        <dbReference type="EMBL" id="PIB75935.1"/>
    </source>
</evidence>
<accession>A0A2G5PC72</accession>
<dbReference type="SUPFAM" id="SSF48452">
    <property type="entry name" value="TPR-like"/>
    <property type="match status" value="2"/>
</dbReference>
<dbReference type="STRING" id="85968.GCA_900073015_02897"/>
<dbReference type="OrthoDB" id="3691954at2"/>
<comment type="caution">
    <text evidence="1">The sequence shown here is derived from an EMBL/GenBank/DDBJ whole genome shotgun (WGS) entry which is preliminary data.</text>
</comment>
<dbReference type="EMBL" id="PDCN02000007">
    <property type="protein sequence ID" value="PIB75935.1"/>
    <property type="molecule type" value="Genomic_DNA"/>
</dbReference>
<dbReference type="SMART" id="SM00028">
    <property type="entry name" value="TPR"/>
    <property type="match status" value="4"/>
</dbReference>
<protein>
    <submittedName>
        <fullName evidence="1">Tetratricopeptide repeat-containing protein</fullName>
    </submittedName>
</protein>
<dbReference type="Proteomes" id="UP000230551">
    <property type="component" value="Unassembled WGS sequence"/>
</dbReference>
<dbReference type="Gene3D" id="1.25.40.10">
    <property type="entry name" value="Tetratricopeptide repeat domain"/>
    <property type="match status" value="2"/>
</dbReference>
<reference evidence="1 2" key="1">
    <citation type="journal article" date="2017" name="Infect. Genet. Evol.">
        <title>The new phylogeny of the genus Mycobacterium: The old and the news.</title>
        <authorList>
            <person name="Tortoli E."/>
            <person name="Fedrizzi T."/>
            <person name="Meehan C.J."/>
            <person name="Trovato A."/>
            <person name="Grottola A."/>
            <person name="Giacobazzi E."/>
            <person name="Serpini G.F."/>
            <person name="Tagliazucchi S."/>
            <person name="Fabio A."/>
            <person name="Bettua C."/>
            <person name="Bertorelli R."/>
            <person name="Frascaro F."/>
            <person name="De Sanctis V."/>
            <person name="Pecorari M."/>
            <person name="Jousson O."/>
            <person name="Segata N."/>
            <person name="Cirillo D.M."/>
        </authorList>
    </citation>
    <scope>NUCLEOTIDE SEQUENCE [LARGE SCALE GENOMIC DNA]</scope>
    <source>
        <strain evidence="1 2">CIP1034565</strain>
    </source>
</reference>
<dbReference type="Pfam" id="PF13424">
    <property type="entry name" value="TPR_12"/>
    <property type="match status" value="1"/>
</dbReference>
<dbReference type="PANTHER" id="PTHR10098">
    <property type="entry name" value="RAPSYN-RELATED"/>
    <property type="match status" value="1"/>
</dbReference>
<dbReference type="RefSeq" id="WP_090590661.1">
    <property type="nucleotide sequence ID" value="NZ_CP104302.1"/>
</dbReference>
<dbReference type="InterPro" id="IPR019734">
    <property type="entry name" value="TPR_rpt"/>
</dbReference>
<dbReference type="PANTHER" id="PTHR10098:SF108">
    <property type="entry name" value="TETRATRICOPEPTIDE REPEAT PROTEIN 28"/>
    <property type="match status" value="1"/>
</dbReference>
<proteinExistence type="predicted"/>
<keyword evidence="2" id="KW-1185">Reference proteome</keyword>
<evidence type="ECO:0000313" key="2">
    <source>
        <dbReference type="Proteomes" id="UP000230551"/>
    </source>
</evidence>
<gene>
    <name evidence="1" type="ORF">CQY22_007755</name>
</gene>
<dbReference type="InterPro" id="IPR011990">
    <property type="entry name" value="TPR-like_helical_dom_sf"/>
</dbReference>
<sequence>MSNSLALNIFVASPGDLSTERAIVSACIDEHNARQNPDGVRFAMVGWETVRGTARRPQEAINELIAESHFLIALFKEHWGSNPGSPWGFTSGTEEELFTGLLALGQPEHPMRDIWVAFISTTSPAAQIENLQTQMKSNHSLMYEAVSDSRDLKTKLTDRLAGWASATQEKVARHIDLLPSSGKDLLRAASLGRDGAKLVQLGHPEAGGQKLKESAALGGPPEQLAYAKYLERRGELNAAQEIIQSSINYFTTGPGLLNSPSAADAFSADARILRRRGKAEDAIGRLQQALTLVTGEDSASIVVSCRILDDLGLAFQDVKDFDAARDSFERSLERRRVREDVVDVCQSLVNLARVEGRMGNVDSASKHAEEALAGLREVPPTTLHANAEVLYAQLRLRRGQAILAIENTERAIAINRQIGNRHGEAIALLLSAQCHRSAGNLACAKQSAQECLELNISMGDEYGQRRANWLLNQLESSA</sequence>
<organism evidence="1 2">
    <name type="scientific">Mycolicibacterium brumae</name>
    <dbReference type="NCBI Taxonomy" id="85968"/>
    <lineage>
        <taxon>Bacteria</taxon>
        <taxon>Bacillati</taxon>
        <taxon>Actinomycetota</taxon>
        <taxon>Actinomycetes</taxon>
        <taxon>Mycobacteriales</taxon>
        <taxon>Mycobacteriaceae</taxon>
        <taxon>Mycolicibacterium</taxon>
    </lineage>
</organism>
<name>A0A2G5PC72_9MYCO</name>